<evidence type="ECO:0000313" key="4">
    <source>
        <dbReference type="EMBL" id="EHJ59474.1"/>
    </source>
</evidence>
<dbReference type="InterPro" id="IPR013328">
    <property type="entry name" value="6PGD_dom2"/>
</dbReference>
<dbReference type="eggNOG" id="COG1250">
    <property type="taxonomic scope" value="Bacteria"/>
</dbReference>
<dbReference type="InterPro" id="IPR006108">
    <property type="entry name" value="3HC_DH_C"/>
</dbReference>
<dbReference type="PANTHER" id="PTHR48075:SF5">
    <property type="entry name" value="3-HYDROXYBUTYRYL-COA DEHYDROGENASE"/>
    <property type="match status" value="1"/>
</dbReference>
<evidence type="ECO:0000313" key="5">
    <source>
        <dbReference type="Proteomes" id="UP000004030"/>
    </source>
</evidence>
<dbReference type="Gene3D" id="1.10.1040.10">
    <property type="entry name" value="N-(1-d-carboxylethyl)-l-norvaline Dehydrogenase, domain 2"/>
    <property type="match status" value="2"/>
</dbReference>
<sequence length="485" mass="50336">MDIDVKDVIGVCGAGVMGAGIAQVAAASGHPVVVFDKAGAALENGRAAIAGALARQVDRGRIAHEQAEAVLSRILWTDDLGALSGSALVVEAIVEQPEAKAALFAEVGSVVGSQCILASNTSSLSIEEMARLVTVPSQFAGLHFFNPVPAMKLVEVVAATCTAPDVTNALVDLMRRWGKRPARVRDVPGFIVNRVARPYYAEAFVALGDGMAAADIDTLLEQAGGFRMGPLELTDMIGQDINYSAASGVYDSYDGKSRFRPQATQRALVEAGKLGRKSGEGVYSYPAGRGDPQVVASSKSMGAIAISTRPCAMALFAEALIESGVPVSIDDNLPEGILSAGGLRMAMGDGRPLRSRGDGVAVLIDHARDIVKARMIGATTQDPEALGTAANLFATLGKAVIAVPDRPGQLVLRTLAQLANAAADAVADDVAKATDIDIAMQYGANHPEGPLAWSKRFGAAELADVLGNIASASGDEMYRPNRFEG</sequence>
<organism evidence="4 5">
    <name type="scientific">Novosphingobium pentaromativorans US6-1</name>
    <dbReference type="NCBI Taxonomy" id="1088721"/>
    <lineage>
        <taxon>Bacteria</taxon>
        <taxon>Pseudomonadati</taxon>
        <taxon>Pseudomonadota</taxon>
        <taxon>Alphaproteobacteria</taxon>
        <taxon>Sphingomonadales</taxon>
        <taxon>Sphingomonadaceae</taxon>
        <taxon>Novosphingobium</taxon>
    </lineage>
</organism>
<dbReference type="PATRIC" id="fig|1088721.3.peg.3750"/>
<dbReference type="OrthoDB" id="9771883at2"/>
<comment type="caution">
    <text evidence="4">The sequence shown here is derived from an EMBL/GenBank/DDBJ whole genome shotgun (WGS) entry which is preliminary data.</text>
</comment>
<accession>G6EHI5</accession>
<dbReference type="Pfam" id="PF00725">
    <property type="entry name" value="3HCDH"/>
    <property type="match status" value="2"/>
</dbReference>
<dbReference type="RefSeq" id="WP_007014714.1">
    <property type="nucleotide sequence ID" value="NZ_AGFM01000058.1"/>
</dbReference>
<evidence type="ECO:0000259" key="2">
    <source>
        <dbReference type="Pfam" id="PF00725"/>
    </source>
</evidence>
<evidence type="ECO:0000259" key="3">
    <source>
        <dbReference type="Pfam" id="PF02737"/>
    </source>
</evidence>
<dbReference type="FunFam" id="3.40.50.720:FF:000009">
    <property type="entry name" value="Fatty oxidation complex, alpha subunit"/>
    <property type="match status" value="1"/>
</dbReference>
<gene>
    <name evidence="4" type="ORF">NSU_3806</name>
</gene>
<dbReference type="Proteomes" id="UP000004030">
    <property type="component" value="Unassembled WGS sequence"/>
</dbReference>
<feature type="domain" description="3-hydroxyacyl-CoA dehydrogenase NAD binding" evidence="3">
    <location>
        <begin position="9"/>
        <end position="186"/>
    </location>
</feature>
<dbReference type="PANTHER" id="PTHR48075">
    <property type="entry name" value="3-HYDROXYACYL-COA DEHYDROGENASE FAMILY PROTEIN"/>
    <property type="match status" value="1"/>
</dbReference>
<feature type="domain" description="3-hydroxyacyl-CoA dehydrogenase C-terminal" evidence="2">
    <location>
        <begin position="189"/>
        <end position="285"/>
    </location>
</feature>
<feature type="domain" description="3-hydroxyacyl-CoA dehydrogenase C-terminal" evidence="2">
    <location>
        <begin position="411"/>
        <end position="481"/>
    </location>
</feature>
<proteinExistence type="predicted"/>
<protein>
    <submittedName>
        <fullName evidence="4">3-hydroxyacyl-CoA dehydrogenase</fullName>
    </submittedName>
</protein>
<dbReference type="SUPFAM" id="SSF48179">
    <property type="entry name" value="6-phosphogluconate dehydrogenase C-terminal domain-like"/>
    <property type="match status" value="2"/>
</dbReference>
<dbReference type="EMBL" id="AGFM01000058">
    <property type="protein sequence ID" value="EHJ59474.1"/>
    <property type="molecule type" value="Genomic_DNA"/>
</dbReference>
<dbReference type="InterPro" id="IPR008927">
    <property type="entry name" value="6-PGluconate_DH-like_C_sf"/>
</dbReference>
<keyword evidence="5" id="KW-1185">Reference proteome</keyword>
<evidence type="ECO:0000256" key="1">
    <source>
        <dbReference type="ARBA" id="ARBA00023002"/>
    </source>
</evidence>
<dbReference type="GO" id="GO:0006631">
    <property type="term" value="P:fatty acid metabolic process"/>
    <property type="evidence" value="ECO:0007669"/>
    <property type="project" value="InterPro"/>
</dbReference>
<dbReference type="AlphaFoldDB" id="G6EHI5"/>
<dbReference type="Pfam" id="PF02737">
    <property type="entry name" value="3HCDH_N"/>
    <property type="match status" value="1"/>
</dbReference>
<dbReference type="GO" id="GO:0070403">
    <property type="term" value="F:NAD+ binding"/>
    <property type="evidence" value="ECO:0007669"/>
    <property type="project" value="InterPro"/>
</dbReference>
<dbReference type="InterPro" id="IPR036291">
    <property type="entry name" value="NAD(P)-bd_dom_sf"/>
</dbReference>
<dbReference type="SUPFAM" id="SSF51735">
    <property type="entry name" value="NAD(P)-binding Rossmann-fold domains"/>
    <property type="match status" value="1"/>
</dbReference>
<dbReference type="GO" id="GO:0016616">
    <property type="term" value="F:oxidoreductase activity, acting on the CH-OH group of donors, NAD or NADP as acceptor"/>
    <property type="evidence" value="ECO:0007669"/>
    <property type="project" value="InterPro"/>
</dbReference>
<dbReference type="KEGG" id="npn:JI59_20015"/>
<keyword evidence="1" id="KW-0560">Oxidoreductase</keyword>
<dbReference type="InterPro" id="IPR006176">
    <property type="entry name" value="3-OHacyl-CoA_DH_NAD-bd"/>
</dbReference>
<reference evidence="4 5" key="1">
    <citation type="journal article" date="2012" name="J. Bacteriol.">
        <title>Genome sequence of benzo(a)pyrene-degrading bacterium Novosphingobium pentaromativorans US6-1.</title>
        <authorList>
            <person name="Luo Y.R."/>
            <person name="Kang S.G."/>
            <person name="Kim S.J."/>
            <person name="Kim M.R."/>
            <person name="Li N."/>
            <person name="Lee J.H."/>
            <person name="Kwon K.K."/>
        </authorList>
    </citation>
    <scope>NUCLEOTIDE SEQUENCE [LARGE SCALE GENOMIC DNA]</scope>
    <source>
        <strain evidence="4 5">US6-1</strain>
    </source>
</reference>
<dbReference type="Gene3D" id="3.40.50.720">
    <property type="entry name" value="NAD(P)-binding Rossmann-like Domain"/>
    <property type="match status" value="1"/>
</dbReference>
<name>G6EHI5_9SPHN</name>